<proteinExistence type="predicted"/>
<dbReference type="AlphaFoldDB" id="A0A9Q1BMT1"/>
<dbReference type="PROSITE" id="PS50262">
    <property type="entry name" value="G_PROTEIN_RECEP_F1_2"/>
    <property type="match status" value="1"/>
</dbReference>
<evidence type="ECO:0000259" key="7">
    <source>
        <dbReference type="PROSITE" id="PS50262"/>
    </source>
</evidence>
<feature type="transmembrane region" description="Helical" evidence="6">
    <location>
        <begin position="95"/>
        <end position="117"/>
    </location>
</feature>
<organism evidence="8 9">
    <name type="scientific">Holothuria leucospilota</name>
    <name type="common">Black long sea cucumber</name>
    <name type="synonym">Mertensiothuria leucospilota</name>
    <dbReference type="NCBI Taxonomy" id="206669"/>
    <lineage>
        <taxon>Eukaryota</taxon>
        <taxon>Metazoa</taxon>
        <taxon>Echinodermata</taxon>
        <taxon>Eleutherozoa</taxon>
        <taxon>Echinozoa</taxon>
        <taxon>Holothuroidea</taxon>
        <taxon>Aspidochirotacea</taxon>
        <taxon>Aspidochirotida</taxon>
        <taxon>Holothuriidae</taxon>
        <taxon>Holothuria</taxon>
    </lineage>
</organism>
<accession>A0A9Q1BMT1</accession>
<feature type="transmembrane region" description="Helical" evidence="6">
    <location>
        <begin position="161"/>
        <end position="180"/>
    </location>
</feature>
<feature type="compositionally biased region" description="Polar residues" evidence="5">
    <location>
        <begin position="326"/>
        <end position="337"/>
    </location>
</feature>
<evidence type="ECO:0000256" key="2">
    <source>
        <dbReference type="ARBA" id="ARBA00022692"/>
    </source>
</evidence>
<dbReference type="Proteomes" id="UP001152320">
    <property type="component" value="Chromosome 14"/>
</dbReference>
<keyword evidence="3 6" id="KW-1133">Transmembrane helix</keyword>
<evidence type="ECO:0000256" key="6">
    <source>
        <dbReference type="SAM" id="Phobius"/>
    </source>
</evidence>
<name>A0A9Q1BMT1_HOLLE</name>
<gene>
    <name evidence="8" type="ORF">HOLleu_28978</name>
</gene>
<dbReference type="SUPFAM" id="SSF81321">
    <property type="entry name" value="Family A G protein-coupled receptor-like"/>
    <property type="match status" value="1"/>
</dbReference>
<protein>
    <recommendedName>
        <fullName evidence="7">G-protein coupled receptors family 1 profile domain-containing protein</fullName>
    </recommendedName>
</protein>
<evidence type="ECO:0000313" key="8">
    <source>
        <dbReference type="EMBL" id="KAJ8029552.1"/>
    </source>
</evidence>
<evidence type="ECO:0000313" key="9">
    <source>
        <dbReference type="Proteomes" id="UP001152320"/>
    </source>
</evidence>
<comment type="caution">
    <text evidence="8">The sequence shown here is derived from an EMBL/GenBank/DDBJ whole genome shotgun (WGS) entry which is preliminary data.</text>
</comment>
<dbReference type="EMBL" id="JAIZAY010000014">
    <property type="protein sequence ID" value="KAJ8029552.1"/>
    <property type="molecule type" value="Genomic_DNA"/>
</dbReference>
<reference evidence="8" key="1">
    <citation type="submission" date="2021-10" db="EMBL/GenBank/DDBJ databases">
        <title>Tropical sea cucumber genome reveals ecological adaptation and Cuvierian tubules defense mechanism.</title>
        <authorList>
            <person name="Chen T."/>
        </authorList>
    </citation>
    <scope>NUCLEOTIDE SEQUENCE</scope>
    <source>
        <strain evidence="8">Nanhai2018</strain>
        <tissue evidence="8">Muscle</tissue>
    </source>
</reference>
<keyword evidence="9" id="KW-1185">Reference proteome</keyword>
<feature type="transmembrane region" description="Helical" evidence="6">
    <location>
        <begin position="371"/>
        <end position="392"/>
    </location>
</feature>
<feature type="transmembrane region" description="Helical" evidence="6">
    <location>
        <begin position="412"/>
        <end position="433"/>
    </location>
</feature>
<dbReference type="GO" id="GO:0016020">
    <property type="term" value="C:membrane"/>
    <property type="evidence" value="ECO:0007669"/>
    <property type="project" value="UniProtKB-SubCell"/>
</dbReference>
<sequence length="457" mass="53350">MIWTAGGITNTQPKWKTERRSNHHHMLRATVYRIQITQRVRLYIWDLILERRFISIMNESYFIDSVDDKGQPEFSRPPKCAFWYKLLISDVDSFFYSYVILTVVVTGFLTNSFFWAILRTSSVPIGRVYNRFLIFISMMEVLHLATRLMEAIWMLISRFQILAIAAENTTGLFVILMLMYCLRALSLYSIIFTVCWLSINCSHDIPFFYNGNTSSLLEKLKDCRGYKSLTIILLLSLCIAAVTEIPVITIDGPYCVIFVQDNKNIYKQMYFQANREKLFHSMLRVIEALIPICFIAFILFQFVNMVLELKKSTTIRRGARVHLRQNHNGNEPTTGNKDQLLPSRPGAAHNDNCNQCATQSKGETNDIQLTFFYLTIPLTAQYFLLWSPYYIINSVNTSNPFTNLQISNIYVIWIFHSMKLLTSVFNPIFFIFANWKYHKNIILEGDRSRRITQETNV</sequence>
<feature type="transmembrane region" description="Helical" evidence="6">
    <location>
        <begin position="229"/>
        <end position="250"/>
    </location>
</feature>
<comment type="subcellular location">
    <subcellularLocation>
        <location evidence="1">Membrane</location>
    </subcellularLocation>
</comment>
<feature type="domain" description="G-protein coupled receptors family 1 profile" evidence="7">
    <location>
        <begin position="110"/>
        <end position="430"/>
    </location>
</feature>
<evidence type="ECO:0000256" key="1">
    <source>
        <dbReference type="ARBA" id="ARBA00004370"/>
    </source>
</evidence>
<evidence type="ECO:0000256" key="3">
    <source>
        <dbReference type="ARBA" id="ARBA00022989"/>
    </source>
</evidence>
<keyword evidence="4 6" id="KW-0472">Membrane</keyword>
<dbReference type="InterPro" id="IPR017452">
    <property type="entry name" value="GPCR_Rhodpsn_7TM"/>
</dbReference>
<evidence type="ECO:0000256" key="4">
    <source>
        <dbReference type="ARBA" id="ARBA00023136"/>
    </source>
</evidence>
<feature type="transmembrane region" description="Helical" evidence="6">
    <location>
        <begin position="129"/>
        <end position="149"/>
    </location>
</feature>
<feature type="transmembrane region" description="Helical" evidence="6">
    <location>
        <begin position="288"/>
        <end position="307"/>
    </location>
</feature>
<keyword evidence="2 6" id="KW-0812">Transmembrane</keyword>
<feature type="region of interest" description="Disordered" evidence="5">
    <location>
        <begin position="322"/>
        <end position="344"/>
    </location>
</feature>
<dbReference type="Gene3D" id="1.20.1070.10">
    <property type="entry name" value="Rhodopsin 7-helix transmembrane proteins"/>
    <property type="match status" value="1"/>
</dbReference>
<evidence type="ECO:0000256" key="5">
    <source>
        <dbReference type="SAM" id="MobiDB-lite"/>
    </source>
</evidence>